<feature type="transmembrane region" description="Helical" evidence="1">
    <location>
        <begin position="37"/>
        <end position="57"/>
    </location>
</feature>
<dbReference type="InterPro" id="IPR037185">
    <property type="entry name" value="EmrE-like"/>
</dbReference>
<dbReference type="KEGG" id="bhu:bhn_I0523"/>
<keyword evidence="1" id="KW-1133">Transmembrane helix</keyword>
<feature type="transmembrane region" description="Helical" evidence="1">
    <location>
        <begin position="69"/>
        <end position="90"/>
    </location>
</feature>
<evidence type="ECO:0000313" key="3">
    <source>
        <dbReference type="Proteomes" id="UP000179284"/>
    </source>
</evidence>
<evidence type="ECO:0000256" key="1">
    <source>
        <dbReference type="SAM" id="Phobius"/>
    </source>
</evidence>
<dbReference type="OrthoDB" id="3192564at2"/>
<name>A0A1D9NYY5_9FIRM</name>
<evidence type="ECO:0000313" key="2">
    <source>
        <dbReference type="EMBL" id="AOZ95557.1"/>
    </source>
</evidence>
<organism evidence="2 3">
    <name type="scientific">Butyrivibrio hungatei</name>
    <dbReference type="NCBI Taxonomy" id="185008"/>
    <lineage>
        <taxon>Bacteria</taxon>
        <taxon>Bacillati</taxon>
        <taxon>Bacillota</taxon>
        <taxon>Clostridia</taxon>
        <taxon>Lachnospirales</taxon>
        <taxon>Lachnospiraceae</taxon>
        <taxon>Butyrivibrio</taxon>
    </lineage>
</organism>
<dbReference type="Proteomes" id="UP000179284">
    <property type="component" value="Chromosome I"/>
</dbReference>
<dbReference type="SUPFAM" id="SSF103481">
    <property type="entry name" value="Multidrug resistance efflux transporter EmrE"/>
    <property type="match status" value="1"/>
</dbReference>
<dbReference type="EMBL" id="CP017831">
    <property type="protein sequence ID" value="AOZ95557.1"/>
    <property type="molecule type" value="Genomic_DNA"/>
</dbReference>
<reference evidence="3" key="1">
    <citation type="submission" date="2016-10" db="EMBL/GenBank/DDBJ databases">
        <title>The complete genome sequence of the rumen bacterium Butyrivibrio hungatei MB2003.</title>
        <authorList>
            <person name="Palevich N."/>
            <person name="Kelly W.J."/>
            <person name="Leahy S.C."/>
            <person name="Altermann E."/>
            <person name="Rakonjac J."/>
            <person name="Attwood G.T."/>
        </authorList>
    </citation>
    <scope>NUCLEOTIDE SEQUENCE [LARGE SCALE GENOMIC DNA]</scope>
    <source>
        <strain evidence="3">MB2003</strain>
    </source>
</reference>
<keyword evidence="3" id="KW-1185">Reference proteome</keyword>
<gene>
    <name evidence="2" type="ORF">bhn_I0523</name>
</gene>
<feature type="transmembrane region" description="Helical" evidence="1">
    <location>
        <begin position="96"/>
        <end position="117"/>
    </location>
</feature>
<proteinExistence type="predicted"/>
<dbReference type="Gene3D" id="1.10.3730.20">
    <property type="match status" value="1"/>
</dbReference>
<accession>A0A1D9NYY5</accession>
<protein>
    <recommendedName>
        <fullName evidence="4">Transporter</fullName>
    </recommendedName>
</protein>
<dbReference type="RefSeq" id="WP_071175326.1">
    <property type="nucleotide sequence ID" value="NZ_CP017831.1"/>
</dbReference>
<keyword evidence="1" id="KW-0472">Membrane</keyword>
<sequence>MKKKIRVVDLLLLQSAVVIYSLSTVAANLASKHEFLSFGYIAFFGLEFVILGIYAIVWQQMIKKFQLSVAYANKALTLMWSMLWNFLIFSQGITPFKVVGVLLVVAGVIVMNSGAIAEKEPEKEEEK</sequence>
<evidence type="ECO:0008006" key="4">
    <source>
        <dbReference type="Google" id="ProtNLM"/>
    </source>
</evidence>
<dbReference type="AlphaFoldDB" id="A0A1D9NYY5"/>
<keyword evidence="1" id="KW-0812">Transmembrane</keyword>